<dbReference type="EMBL" id="JAODYH010000004">
    <property type="protein sequence ID" value="MCT9811256.1"/>
    <property type="molecule type" value="Genomic_DNA"/>
</dbReference>
<keyword evidence="5" id="KW-0560">Oxidoreductase</keyword>
<evidence type="ECO:0000259" key="7">
    <source>
        <dbReference type="Pfam" id="PF02770"/>
    </source>
</evidence>
<accession>A0ABT2PLA1</accession>
<dbReference type="InterPro" id="IPR009100">
    <property type="entry name" value="AcylCoA_DH/oxidase_NM_dom_sf"/>
</dbReference>
<dbReference type="InterPro" id="IPR036250">
    <property type="entry name" value="AcylCo_DH-like_C"/>
</dbReference>
<dbReference type="InterPro" id="IPR013786">
    <property type="entry name" value="AcylCoA_DH/ox_N"/>
</dbReference>
<feature type="domain" description="Acyl-CoA dehydrogenase/oxidase N-terminal" evidence="8">
    <location>
        <begin position="8"/>
        <end position="116"/>
    </location>
</feature>
<dbReference type="Pfam" id="PF02771">
    <property type="entry name" value="Acyl-CoA_dh_N"/>
    <property type="match status" value="1"/>
</dbReference>
<comment type="cofactor">
    <cofactor evidence="1">
        <name>FAD</name>
        <dbReference type="ChEBI" id="CHEBI:57692"/>
    </cofactor>
</comment>
<dbReference type="SUPFAM" id="SSF47203">
    <property type="entry name" value="Acyl-CoA dehydrogenase C-terminal domain-like"/>
    <property type="match status" value="2"/>
</dbReference>
<dbReference type="InterPro" id="IPR009075">
    <property type="entry name" value="AcylCo_DH/oxidase_C"/>
</dbReference>
<proteinExistence type="inferred from homology"/>
<evidence type="ECO:0000313" key="10">
    <source>
        <dbReference type="Proteomes" id="UP001525968"/>
    </source>
</evidence>
<dbReference type="RefSeq" id="WP_261500465.1">
    <property type="nucleotide sequence ID" value="NZ_JAODYH010000004.1"/>
</dbReference>
<dbReference type="Pfam" id="PF00441">
    <property type="entry name" value="Acyl-CoA_dh_1"/>
    <property type="match status" value="2"/>
</dbReference>
<evidence type="ECO:0000256" key="1">
    <source>
        <dbReference type="ARBA" id="ARBA00001974"/>
    </source>
</evidence>
<dbReference type="Pfam" id="PF02770">
    <property type="entry name" value="Acyl-CoA_dh_M"/>
    <property type="match status" value="1"/>
</dbReference>
<keyword evidence="3" id="KW-0285">Flavoprotein</keyword>
<sequence>MTDTDLDGFRQLLRQFLSSAVPPDIQAATSSHALVTREQASRWQKILHQQGWAAPSWPRQYGGTGWSLREQAVFKEELAASDAPHAENLGIDTIGPTLMRFGTPAQCQRFLPRMLNFDDYWAQGYSEPDAGSDLAALKTSARLRDGEWVLNGSKIWQSLGHWANWALVLARTNPEAARKQDGISVFLVDLQAPGVSVRPIQYIHGAPFHVQIFFDEVRIPADQLVGEVDQGWHIAKGLLVIERLFVARVAECKAGLAALEAEMAQRLGRSPDNAQHVLLRSRLAALRVRGQALDACWNPAIALAEAGGSPALQASLLKLDGIELLQDIHLLDMDLRGRQSLRLSPQALQGLPATHAEQADGNAALHFWRYRGSSLAGGSTEVQLGIVAKAVLGQQTALHQPPAPPVSPECAMLLESLRSWLDRQHSFDLRQKRLQAVDGETASDVLTPLIDLGLLAMNLPERLDGLERPPSESVRTMAALGESLVNAPVLWQSVLPMQLLQALPASAASDALLRGLGAGSLRLGLPLEEDASFAATARGDGWTLTGRAALVMGEGQAQGADAGLLLSASESPSGELLLLHLTPQQLAQCAARDQLQAYRLHDGRPAFAVQFEQLPIASHQRIAQGEPLRQALQKTHGFALLALSAESLAASREALRQTVDYLCIRKQFSRPLSEFQVLQHRVADLYRQWSKASHYLDSVLEALDGAPAETLTRQARQLKYLSGVTGRRMALDVLQLHGAIGFQDETPISHYAKRIFDNDLLLGNADHHLGCLL</sequence>
<dbReference type="Gene3D" id="2.40.110.10">
    <property type="entry name" value="Butyryl-CoA Dehydrogenase, subunit A, domain 2"/>
    <property type="match status" value="1"/>
</dbReference>
<dbReference type="PANTHER" id="PTHR43292:SF3">
    <property type="entry name" value="ACYL-COA DEHYDROGENASE FADE29"/>
    <property type="match status" value="1"/>
</dbReference>
<organism evidence="9 10">
    <name type="scientific">Acidovorax bellezanensis</name>
    <dbReference type="NCBI Taxonomy" id="2976702"/>
    <lineage>
        <taxon>Bacteria</taxon>
        <taxon>Pseudomonadati</taxon>
        <taxon>Pseudomonadota</taxon>
        <taxon>Betaproteobacteria</taxon>
        <taxon>Burkholderiales</taxon>
        <taxon>Comamonadaceae</taxon>
        <taxon>Acidovorax</taxon>
    </lineage>
</organism>
<comment type="similarity">
    <text evidence="2">Belongs to the acyl-CoA dehydrogenase family.</text>
</comment>
<dbReference type="InterPro" id="IPR046373">
    <property type="entry name" value="Acyl-CoA_Oxase/DH_mid-dom_sf"/>
</dbReference>
<dbReference type="SUPFAM" id="SSF56645">
    <property type="entry name" value="Acyl-CoA dehydrogenase NM domain-like"/>
    <property type="match status" value="2"/>
</dbReference>
<dbReference type="InterPro" id="IPR006091">
    <property type="entry name" value="Acyl-CoA_Oxase/DH_mid-dom"/>
</dbReference>
<keyword evidence="4" id="KW-0274">FAD</keyword>
<evidence type="ECO:0000256" key="2">
    <source>
        <dbReference type="ARBA" id="ARBA00009347"/>
    </source>
</evidence>
<dbReference type="Proteomes" id="UP001525968">
    <property type="component" value="Unassembled WGS sequence"/>
</dbReference>
<evidence type="ECO:0000256" key="3">
    <source>
        <dbReference type="ARBA" id="ARBA00022630"/>
    </source>
</evidence>
<dbReference type="InterPro" id="IPR037069">
    <property type="entry name" value="AcylCoA_DH/ox_N_sf"/>
</dbReference>
<dbReference type="InterPro" id="IPR052161">
    <property type="entry name" value="Mycobact_Acyl-CoA_DH"/>
</dbReference>
<evidence type="ECO:0000256" key="4">
    <source>
        <dbReference type="ARBA" id="ARBA00022827"/>
    </source>
</evidence>
<evidence type="ECO:0000259" key="6">
    <source>
        <dbReference type="Pfam" id="PF00441"/>
    </source>
</evidence>
<dbReference type="Gene3D" id="1.20.140.10">
    <property type="entry name" value="Butyryl-CoA Dehydrogenase, subunit A, domain 3"/>
    <property type="match status" value="2"/>
</dbReference>
<dbReference type="Gene3D" id="1.10.540.10">
    <property type="entry name" value="Acyl-CoA dehydrogenase/oxidase, N-terminal domain"/>
    <property type="match status" value="2"/>
</dbReference>
<gene>
    <name evidence="9" type="ORF">N0K08_11465</name>
</gene>
<evidence type="ECO:0000259" key="8">
    <source>
        <dbReference type="Pfam" id="PF02771"/>
    </source>
</evidence>
<comment type="caution">
    <text evidence="9">The sequence shown here is derived from an EMBL/GenBank/DDBJ whole genome shotgun (WGS) entry which is preliminary data.</text>
</comment>
<name>A0ABT2PLA1_9BURK</name>
<evidence type="ECO:0000256" key="5">
    <source>
        <dbReference type="ARBA" id="ARBA00023002"/>
    </source>
</evidence>
<feature type="domain" description="Acyl-CoA oxidase/dehydrogenase middle" evidence="7">
    <location>
        <begin position="122"/>
        <end position="213"/>
    </location>
</feature>
<reference evidence="9 10" key="1">
    <citation type="submission" date="2022-09" db="EMBL/GenBank/DDBJ databases">
        <title>Draft genome of isolate Be4.</title>
        <authorList>
            <person name="Sanchez-Castro I."/>
            <person name="Martinez-Rodriguez P."/>
            <person name="Descostes M."/>
            <person name="Merroun M."/>
        </authorList>
    </citation>
    <scope>NUCLEOTIDE SEQUENCE [LARGE SCALE GENOMIC DNA]</scope>
    <source>
        <strain evidence="9 10">Be4</strain>
    </source>
</reference>
<protein>
    <submittedName>
        <fullName evidence="9">Acyl-CoA dehydrogenase family protein</fullName>
    </submittedName>
</protein>
<keyword evidence="10" id="KW-1185">Reference proteome</keyword>
<evidence type="ECO:0000313" key="9">
    <source>
        <dbReference type="EMBL" id="MCT9811256.1"/>
    </source>
</evidence>
<feature type="domain" description="Acyl-CoA dehydrogenase/oxidase C-terminal" evidence="6">
    <location>
        <begin position="641"/>
        <end position="754"/>
    </location>
</feature>
<dbReference type="PANTHER" id="PTHR43292">
    <property type="entry name" value="ACYL-COA DEHYDROGENASE"/>
    <property type="match status" value="1"/>
</dbReference>
<feature type="domain" description="Acyl-CoA dehydrogenase/oxidase C-terminal" evidence="6">
    <location>
        <begin position="229"/>
        <end position="392"/>
    </location>
</feature>